<comment type="caution">
    <text evidence="2">The sequence shown here is derived from an EMBL/GenBank/DDBJ whole genome shotgun (WGS) entry which is preliminary data.</text>
</comment>
<name>A0A0F9L1N4_9ZZZZ</name>
<dbReference type="EMBL" id="LAZR01013505">
    <property type="protein sequence ID" value="KKM21655.1"/>
    <property type="molecule type" value="Genomic_DNA"/>
</dbReference>
<protein>
    <submittedName>
        <fullName evidence="2">Uncharacterized protein</fullName>
    </submittedName>
</protein>
<feature type="transmembrane region" description="Helical" evidence="1">
    <location>
        <begin position="38"/>
        <end position="61"/>
    </location>
</feature>
<reference evidence="2" key="1">
    <citation type="journal article" date="2015" name="Nature">
        <title>Complex archaea that bridge the gap between prokaryotes and eukaryotes.</title>
        <authorList>
            <person name="Spang A."/>
            <person name="Saw J.H."/>
            <person name="Jorgensen S.L."/>
            <person name="Zaremba-Niedzwiedzka K."/>
            <person name="Martijn J."/>
            <person name="Lind A.E."/>
            <person name="van Eijk R."/>
            <person name="Schleper C."/>
            <person name="Guy L."/>
            <person name="Ettema T.J."/>
        </authorList>
    </citation>
    <scope>NUCLEOTIDE SEQUENCE</scope>
</reference>
<feature type="transmembrane region" description="Helical" evidence="1">
    <location>
        <begin position="12"/>
        <end position="32"/>
    </location>
</feature>
<gene>
    <name evidence="2" type="ORF">LCGC14_1633260</name>
</gene>
<dbReference type="AlphaFoldDB" id="A0A0F9L1N4"/>
<sequence>MIFHEKLSKLFKIAALLLISGMIVELITLFWFHPVSFLIYAGIGVLLITGGVILFLIFIVLREEA</sequence>
<keyword evidence="1" id="KW-0812">Transmembrane</keyword>
<keyword evidence="1" id="KW-0472">Membrane</keyword>
<accession>A0A0F9L1N4</accession>
<proteinExistence type="predicted"/>
<evidence type="ECO:0000313" key="2">
    <source>
        <dbReference type="EMBL" id="KKM21655.1"/>
    </source>
</evidence>
<evidence type="ECO:0000256" key="1">
    <source>
        <dbReference type="SAM" id="Phobius"/>
    </source>
</evidence>
<organism evidence="2">
    <name type="scientific">marine sediment metagenome</name>
    <dbReference type="NCBI Taxonomy" id="412755"/>
    <lineage>
        <taxon>unclassified sequences</taxon>
        <taxon>metagenomes</taxon>
        <taxon>ecological metagenomes</taxon>
    </lineage>
</organism>
<keyword evidence="1" id="KW-1133">Transmembrane helix</keyword>